<protein>
    <submittedName>
        <fullName evidence="3">Ldh family oxidoreductase</fullName>
    </submittedName>
</protein>
<accession>A0ABW4WIN8</accession>
<dbReference type="InterPro" id="IPR003767">
    <property type="entry name" value="Malate/L-lactate_DH-like"/>
</dbReference>
<dbReference type="Proteomes" id="UP001597349">
    <property type="component" value="Unassembled WGS sequence"/>
</dbReference>
<dbReference type="PANTHER" id="PTHR11091">
    <property type="entry name" value="OXIDOREDUCTASE-RELATED"/>
    <property type="match status" value="1"/>
</dbReference>
<reference evidence="4" key="1">
    <citation type="journal article" date="2019" name="Int. J. Syst. Evol. Microbiol.">
        <title>The Global Catalogue of Microorganisms (GCM) 10K type strain sequencing project: providing services to taxonomists for standard genome sequencing and annotation.</title>
        <authorList>
            <consortium name="The Broad Institute Genomics Platform"/>
            <consortium name="The Broad Institute Genome Sequencing Center for Infectious Disease"/>
            <person name="Wu L."/>
            <person name="Ma J."/>
        </authorList>
    </citation>
    <scope>NUCLEOTIDE SEQUENCE [LARGE SCALE GENOMIC DNA]</scope>
    <source>
        <strain evidence="4">CGMCC 1.16226</strain>
    </source>
</reference>
<dbReference type="PANTHER" id="PTHR11091:SF0">
    <property type="entry name" value="MALATE DEHYDROGENASE"/>
    <property type="match status" value="1"/>
</dbReference>
<dbReference type="InterPro" id="IPR043144">
    <property type="entry name" value="Mal/L-sulf/L-lact_DH-like_ah"/>
</dbReference>
<evidence type="ECO:0000313" key="3">
    <source>
        <dbReference type="EMBL" id="MFD2055785.1"/>
    </source>
</evidence>
<organism evidence="3 4">
    <name type="scientific">Mesorhizobium calcicola</name>
    <dbReference type="NCBI Taxonomy" id="1300310"/>
    <lineage>
        <taxon>Bacteria</taxon>
        <taxon>Pseudomonadati</taxon>
        <taxon>Pseudomonadota</taxon>
        <taxon>Alphaproteobacteria</taxon>
        <taxon>Hyphomicrobiales</taxon>
        <taxon>Phyllobacteriaceae</taxon>
        <taxon>Mesorhizobium</taxon>
    </lineage>
</organism>
<dbReference type="SUPFAM" id="SSF89733">
    <property type="entry name" value="L-sulfolactate dehydrogenase-like"/>
    <property type="match status" value="1"/>
</dbReference>
<proteinExistence type="inferred from homology"/>
<dbReference type="EMBL" id="JBHUGY010000034">
    <property type="protein sequence ID" value="MFD2055785.1"/>
    <property type="molecule type" value="Genomic_DNA"/>
</dbReference>
<evidence type="ECO:0000256" key="1">
    <source>
        <dbReference type="ARBA" id="ARBA00006056"/>
    </source>
</evidence>
<dbReference type="Pfam" id="PF02615">
    <property type="entry name" value="Ldh_2"/>
    <property type="match status" value="1"/>
</dbReference>
<dbReference type="InterPro" id="IPR043143">
    <property type="entry name" value="Mal/L-sulf/L-lact_DH-like_NADP"/>
</dbReference>
<dbReference type="Gene3D" id="3.30.1370.60">
    <property type="entry name" value="Hypothetical oxidoreductase yiak, domain 2"/>
    <property type="match status" value="1"/>
</dbReference>
<evidence type="ECO:0000313" key="4">
    <source>
        <dbReference type="Proteomes" id="UP001597349"/>
    </source>
</evidence>
<evidence type="ECO:0000256" key="2">
    <source>
        <dbReference type="ARBA" id="ARBA00023002"/>
    </source>
</evidence>
<dbReference type="Gene3D" id="1.10.1530.10">
    <property type="match status" value="1"/>
</dbReference>
<dbReference type="InterPro" id="IPR036111">
    <property type="entry name" value="Mal/L-sulfo/L-lacto_DH-like_sf"/>
</dbReference>
<keyword evidence="4" id="KW-1185">Reference proteome</keyword>
<keyword evidence="2" id="KW-0560">Oxidoreductase</keyword>
<dbReference type="RefSeq" id="WP_379022353.1">
    <property type="nucleotide sequence ID" value="NZ_JBHUGY010000034.1"/>
</dbReference>
<sequence length="345" mass="35469">MPVVQQSQLTDFSTALLCAAGFTPEEAAQTADLLVWANLRGADSHGVLRLPRYIEMVETGVIRTGQQPTVIREFGAICVLDFGKAPGSVAMMHAAGKAGDLAEKFGIGWCGARAMSHAGAIGYFTNRLATQGFVGIAMTASKPLMSYFGAKGEALSTNPLSIAVPRPDGAQPIVLDMSTAAVALGKIMAAREAGQPIPRGWAIDADGAETEDPHAVASILPMAGPKGSGLSLMIEILASVLVGNSIIAPALSGDSTGGFNGLVLAVNPAAFGDVPSFLTSVERLADAIHALEPVSDRDGVKLPGERGFETQRERSAKGIPLAAGTAWNLAKAAGRLGLAVPAFLT</sequence>
<comment type="caution">
    <text evidence="3">The sequence shown here is derived from an EMBL/GenBank/DDBJ whole genome shotgun (WGS) entry which is preliminary data.</text>
</comment>
<comment type="similarity">
    <text evidence="1">Belongs to the LDH2/MDH2 oxidoreductase family.</text>
</comment>
<name>A0ABW4WIN8_9HYPH</name>
<gene>
    <name evidence="3" type="ORF">ACFSQT_22795</name>
</gene>